<reference evidence="2 3" key="1">
    <citation type="submission" date="2020-02" db="EMBL/GenBank/DDBJ databases">
        <title>Streptomyces malaysiensis DSM14702 (JHCC583434, PFL_A843) Genome sequencing and assembly.</title>
        <authorList>
            <person name="Samborskyy M."/>
        </authorList>
    </citation>
    <scope>NUCLEOTIDE SEQUENCE [LARGE SCALE GENOMIC DNA]</scope>
    <source>
        <strain evidence="2 3">DSM 14702</strain>
    </source>
</reference>
<proteinExistence type="predicted"/>
<name>A0A7X5X7J6_STRMQ</name>
<feature type="region of interest" description="Disordered" evidence="1">
    <location>
        <begin position="52"/>
        <end position="74"/>
    </location>
</feature>
<dbReference type="AlphaFoldDB" id="A0A7X5X7J6"/>
<dbReference type="Proteomes" id="UP000536624">
    <property type="component" value="Unassembled WGS sequence"/>
</dbReference>
<protein>
    <submittedName>
        <fullName evidence="2">Uncharacterized protein</fullName>
    </submittedName>
</protein>
<sequence>MTGEINEGITDGTYKKVVRDRGGLVEATTYAARRDLDDHWFGIHEAAVKQLPDGRPARTPNFVATPPVHFSTGM</sequence>
<evidence type="ECO:0000256" key="1">
    <source>
        <dbReference type="SAM" id="MobiDB-lite"/>
    </source>
</evidence>
<accession>A0A7X5X7J6</accession>
<gene>
    <name evidence="2" type="ORF">SMALB_6090</name>
</gene>
<dbReference type="EMBL" id="JAALLH010000001">
    <property type="protein sequence ID" value="NIY68012.1"/>
    <property type="molecule type" value="Genomic_DNA"/>
</dbReference>
<evidence type="ECO:0000313" key="3">
    <source>
        <dbReference type="Proteomes" id="UP000536624"/>
    </source>
</evidence>
<evidence type="ECO:0000313" key="2">
    <source>
        <dbReference type="EMBL" id="NIY68012.1"/>
    </source>
</evidence>
<comment type="caution">
    <text evidence="2">The sequence shown here is derived from an EMBL/GenBank/DDBJ whole genome shotgun (WGS) entry which is preliminary data.</text>
</comment>
<organism evidence="2 3">
    <name type="scientific">Streptomyces malaysiensis</name>
    <dbReference type="NCBI Taxonomy" id="92644"/>
    <lineage>
        <taxon>Bacteria</taxon>
        <taxon>Bacillati</taxon>
        <taxon>Actinomycetota</taxon>
        <taxon>Actinomycetes</taxon>
        <taxon>Kitasatosporales</taxon>
        <taxon>Streptomycetaceae</taxon>
        <taxon>Streptomyces</taxon>
        <taxon>Streptomyces violaceusniger group</taxon>
    </lineage>
</organism>